<dbReference type="GO" id="GO:0042555">
    <property type="term" value="C:MCM complex"/>
    <property type="evidence" value="ECO:0007669"/>
    <property type="project" value="UniProtKB-UniRule"/>
</dbReference>
<comment type="similarity">
    <text evidence="2 11">Belongs to the MCM family.</text>
</comment>
<evidence type="ECO:0000256" key="7">
    <source>
        <dbReference type="ARBA" id="ARBA00022840"/>
    </source>
</evidence>
<dbReference type="PROSITE" id="PS00847">
    <property type="entry name" value="MCM_1"/>
    <property type="match status" value="1"/>
</dbReference>
<dbReference type="EC" id="3.6.4.12" evidence="12"/>
<dbReference type="InterPro" id="IPR018525">
    <property type="entry name" value="MCM_CS"/>
</dbReference>
<dbReference type="PROSITE" id="PS50051">
    <property type="entry name" value="MCM_2"/>
    <property type="match status" value="1"/>
</dbReference>
<dbReference type="InterPro" id="IPR041024">
    <property type="entry name" value="Mcm6_C"/>
</dbReference>
<dbReference type="PRINTS" id="PR01657">
    <property type="entry name" value="MCMFAMILY"/>
</dbReference>
<dbReference type="Gene3D" id="2.20.28.10">
    <property type="match status" value="1"/>
</dbReference>
<evidence type="ECO:0000256" key="9">
    <source>
        <dbReference type="ARBA" id="ARBA00023242"/>
    </source>
</evidence>
<dbReference type="GO" id="GO:0006270">
    <property type="term" value="P:DNA replication initiation"/>
    <property type="evidence" value="ECO:0007669"/>
    <property type="project" value="UniProtKB-UniRule"/>
</dbReference>
<keyword evidence="4 11" id="KW-0547">Nucleotide-binding</keyword>
<evidence type="ECO:0000256" key="1">
    <source>
        <dbReference type="ARBA" id="ARBA00004123"/>
    </source>
</evidence>
<feature type="region of interest" description="Disordered" evidence="13">
    <location>
        <begin position="672"/>
        <end position="723"/>
    </location>
</feature>
<dbReference type="PANTHER" id="PTHR11630:SF43">
    <property type="entry name" value="DNA REPLICATION LICENSING FACTOR MCM6"/>
    <property type="match status" value="1"/>
</dbReference>
<evidence type="ECO:0000313" key="15">
    <source>
        <dbReference type="EMBL" id="KAJ8902881.1"/>
    </source>
</evidence>
<evidence type="ECO:0000256" key="2">
    <source>
        <dbReference type="ARBA" id="ARBA00008010"/>
    </source>
</evidence>
<organism evidence="15 16">
    <name type="scientific">Rhodosorus marinus</name>
    <dbReference type="NCBI Taxonomy" id="101924"/>
    <lineage>
        <taxon>Eukaryota</taxon>
        <taxon>Rhodophyta</taxon>
        <taxon>Stylonematophyceae</taxon>
        <taxon>Stylonematales</taxon>
        <taxon>Stylonemataceae</taxon>
        <taxon>Rhodosorus</taxon>
    </lineage>
</organism>
<dbReference type="SMART" id="SM00350">
    <property type="entry name" value="MCM"/>
    <property type="match status" value="1"/>
</dbReference>
<dbReference type="Pfam" id="PF18263">
    <property type="entry name" value="WHD_MCM6"/>
    <property type="match status" value="1"/>
</dbReference>
<dbReference type="InterPro" id="IPR008049">
    <property type="entry name" value="MCM6"/>
</dbReference>
<evidence type="ECO:0000256" key="5">
    <source>
        <dbReference type="ARBA" id="ARBA00022801"/>
    </source>
</evidence>
<evidence type="ECO:0000313" key="16">
    <source>
        <dbReference type="Proteomes" id="UP001157974"/>
    </source>
</evidence>
<dbReference type="GO" id="GO:1990518">
    <property type="term" value="F:single-stranded 3'-5' DNA helicase activity"/>
    <property type="evidence" value="ECO:0007669"/>
    <property type="project" value="TreeGrafter"/>
</dbReference>
<accession>A0AAV8UN53</accession>
<dbReference type="FunFam" id="3.40.50.300:FF:000115">
    <property type="entry name" value="DNA helicase"/>
    <property type="match status" value="1"/>
</dbReference>
<evidence type="ECO:0000256" key="3">
    <source>
        <dbReference type="ARBA" id="ARBA00022705"/>
    </source>
</evidence>
<dbReference type="CDD" id="cd17757">
    <property type="entry name" value="MCM6"/>
    <property type="match status" value="1"/>
</dbReference>
<dbReference type="Gene3D" id="3.40.50.300">
    <property type="entry name" value="P-loop containing nucleotide triphosphate hydrolases"/>
    <property type="match status" value="1"/>
</dbReference>
<keyword evidence="16" id="KW-1185">Reference proteome</keyword>
<sequence length="833" mass="92719">MDEGRAEVEVHRERDQLAEEAGRLFFDFLNSYVEEGPADGQDGEGGNSEPVPVYVRQLSTMKQLNISTVYVQFPHIQEFNDDLAEILVAQFYRIEPYLKKAAHTFVEKHIQELAVLPSGEKATFWVAINKLPSVSRLRDVRSGEVGKLIALSGTVTRTTEVRPELLMASFACGSCGTEVNDVQQQFKYTEPPSCPRCQEKEKWSLIPEKSSFIDWQRIRLQENASEIPAGSMPRTIDVIVRNDNVEKAMAGDKCEFTGTVIVQPEPSTLAAAGEKVQGVSRSGQMRTDGVVGAAREFGKRELNYRLSFLAVSVSLASDKSALSRGQEDDDEATVLESFTPEEREDIERMRSRPRLYQSLVTSTAPQVFGHEEIKRGVLLMLFGGVHKSTSEGISLRGDINVCIVGDPSCAKSQFLKYVADMMPRSIYTSGKASTAAGLTAAVVKDSETGEFCIEAGALMLADNGVCCIDEFDKMNIGDQVAIHEAMEQQTISIAKAGIQATLNARASILAAANPIGGRYDRAKTLKQNLMMSAPIMSRFDLFFVILDRCEQSTDELVARFILNMHQRKLEQVDAEFDQGQLRRYIRYARTIDPKLTPEARDLLVESYKRLRQNDVRSGGRTAYRITVRQLESLVRLSEALARLHLDQEVKSKYVKEATRLLRMSITDVVSEEVVLEDDGDQNSTEQQEQTAEEDGSVVDQATNQGSGGEDTDKSPPTKPAVEKMSFNEFRRVINKVVVYLRSKEAKSGGSLEAGAASRKELVGFLLEDMESSAGPEGAFESEDALLRESKRLRMVLGRMLKTERILIELPNQREDISKDDRLLAVHPNFDLES</sequence>
<feature type="domain" description="MCM C-terminal AAA(+) ATPase" evidence="14">
    <location>
        <begin position="355"/>
        <end position="561"/>
    </location>
</feature>
<keyword evidence="7 11" id="KW-0067">ATP-binding</keyword>
<dbReference type="InterPro" id="IPR012340">
    <property type="entry name" value="NA-bd_OB-fold"/>
</dbReference>
<keyword evidence="9" id="KW-0539">Nucleus</keyword>
<dbReference type="PANTHER" id="PTHR11630">
    <property type="entry name" value="DNA REPLICATION LICENSING FACTOR MCM FAMILY MEMBER"/>
    <property type="match status" value="1"/>
</dbReference>
<dbReference type="Pfam" id="PF17855">
    <property type="entry name" value="MCM_lid"/>
    <property type="match status" value="1"/>
</dbReference>
<dbReference type="InterPro" id="IPR031327">
    <property type="entry name" value="MCM"/>
</dbReference>
<evidence type="ECO:0000256" key="12">
    <source>
        <dbReference type="RuleBase" id="RU368064"/>
    </source>
</evidence>
<evidence type="ECO:0000256" key="8">
    <source>
        <dbReference type="ARBA" id="ARBA00023125"/>
    </source>
</evidence>
<gene>
    <name evidence="15" type="ORF">NDN08_006201</name>
</gene>
<dbReference type="Gene3D" id="1.20.58.870">
    <property type="match status" value="1"/>
</dbReference>
<evidence type="ECO:0000259" key="14">
    <source>
        <dbReference type="PROSITE" id="PS50051"/>
    </source>
</evidence>
<evidence type="ECO:0000256" key="11">
    <source>
        <dbReference type="RuleBase" id="RU004070"/>
    </source>
</evidence>
<comment type="subunit">
    <text evidence="12">Component of the MCM2-7 complex.</text>
</comment>
<keyword evidence="3 12" id="KW-0235">DNA replication</keyword>
<proteinExistence type="inferred from homology"/>
<comment type="catalytic activity">
    <reaction evidence="12">
        <text>ATP + H2O = ADP + phosphate + H(+)</text>
        <dbReference type="Rhea" id="RHEA:13065"/>
        <dbReference type="ChEBI" id="CHEBI:15377"/>
        <dbReference type="ChEBI" id="CHEBI:15378"/>
        <dbReference type="ChEBI" id="CHEBI:30616"/>
        <dbReference type="ChEBI" id="CHEBI:43474"/>
        <dbReference type="ChEBI" id="CHEBI:456216"/>
        <dbReference type="EC" id="3.6.4.12"/>
    </reaction>
</comment>
<dbReference type="Pfam" id="PF00493">
    <property type="entry name" value="MCM"/>
    <property type="match status" value="1"/>
</dbReference>
<dbReference type="Pfam" id="PF14551">
    <property type="entry name" value="MCM_N"/>
    <property type="match status" value="1"/>
</dbReference>
<comment type="subcellular location">
    <subcellularLocation>
        <location evidence="1 12">Nucleus</location>
    </subcellularLocation>
</comment>
<dbReference type="GO" id="GO:0005524">
    <property type="term" value="F:ATP binding"/>
    <property type="evidence" value="ECO:0007669"/>
    <property type="project" value="UniProtKB-UniRule"/>
</dbReference>
<dbReference type="SUPFAM" id="SSF52540">
    <property type="entry name" value="P-loop containing nucleoside triphosphate hydrolases"/>
    <property type="match status" value="1"/>
</dbReference>
<dbReference type="InterPro" id="IPR041562">
    <property type="entry name" value="MCM_lid"/>
</dbReference>
<dbReference type="GO" id="GO:0003697">
    <property type="term" value="F:single-stranded DNA binding"/>
    <property type="evidence" value="ECO:0007669"/>
    <property type="project" value="TreeGrafter"/>
</dbReference>
<keyword evidence="10 12" id="KW-0131">Cell cycle</keyword>
<dbReference type="InterPro" id="IPR001208">
    <property type="entry name" value="MCM_dom"/>
</dbReference>
<dbReference type="GO" id="GO:0000727">
    <property type="term" value="P:double-strand break repair via break-induced replication"/>
    <property type="evidence" value="ECO:0007669"/>
    <property type="project" value="TreeGrafter"/>
</dbReference>
<dbReference type="InterPro" id="IPR033762">
    <property type="entry name" value="MCM_OB"/>
</dbReference>
<dbReference type="InterPro" id="IPR027417">
    <property type="entry name" value="P-loop_NTPase"/>
</dbReference>
<dbReference type="GO" id="GO:0005634">
    <property type="term" value="C:nucleus"/>
    <property type="evidence" value="ECO:0007669"/>
    <property type="project" value="UniProtKB-SubCell"/>
</dbReference>
<dbReference type="PRINTS" id="PR01662">
    <property type="entry name" value="MCMPROTEIN6"/>
</dbReference>
<dbReference type="FunFam" id="2.20.28.10:FF:000003">
    <property type="entry name" value="DNA helicase"/>
    <property type="match status" value="1"/>
</dbReference>
<dbReference type="GO" id="GO:0016787">
    <property type="term" value="F:hydrolase activity"/>
    <property type="evidence" value="ECO:0007669"/>
    <property type="project" value="UniProtKB-KW"/>
</dbReference>
<dbReference type="InterPro" id="IPR027925">
    <property type="entry name" value="MCM_N"/>
</dbReference>
<evidence type="ECO:0000256" key="13">
    <source>
        <dbReference type="SAM" id="MobiDB-lite"/>
    </source>
</evidence>
<dbReference type="EMBL" id="JAMWBK010000008">
    <property type="protein sequence ID" value="KAJ8902881.1"/>
    <property type="molecule type" value="Genomic_DNA"/>
</dbReference>
<keyword evidence="6 12" id="KW-0347">Helicase</keyword>
<dbReference type="Gene3D" id="2.40.50.140">
    <property type="entry name" value="Nucleic acid-binding proteins"/>
    <property type="match status" value="1"/>
</dbReference>
<evidence type="ECO:0000256" key="6">
    <source>
        <dbReference type="ARBA" id="ARBA00022806"/>
    </source>
</evidence>
<keyword evidence="5 12" id="KW-0378">Hydrolase</keyword>
<reference evidence="15 16" key="1">
    <citation type="journal article" date="2023" name="Nat. Commun.">
        <title>Origin of minicircular mitochondrial genomes in red algae.</title>
        <authorList>
            <person name="Lee Y."/>
            <person name="Cho C.H."/>
            <person name="Lee Y.M."/>
            <person name="Park S.I."/>
            <person name="Yang J.H."/>
            <person name="West J.A."/>
            <person name="Bhattacharya D."/>
            <person name="Yoon H.S."/>
        </authorList>
    </citation>
    <scope>NUCLEOTIDE SEQUENCE [LARGE SCALE GENOMIC DNA]</scope>
    <source>
        <strain evidence="15 16">CCMP1338</strain>
        <tissue evidence="15">Whole cell</tissue>
    </source>
</reference>
<dbReference type="Proteomes" id="UP001157974">
    <property type="component" value="Unassembled WGS sequence"/>
</dbReference>
<evidence type="ECO:0000256" key="10">
    <source>
        <dbReference type="ARBA" id="ARBA00023306"/>
    </source>
</evidence>
<protein>
    <recommendedName>
        <fullName evidence="12">DNA replication licensing factor MCM6</fullName>
        <ecNumber evidence="12">3.6.4.12</ecNumber>
    </recommendedName>
</protein>
<dbReference type="SUPFAM" id="SSF50249">
    <property type="entry name" value="Nucleic acid-binding proteins"/>
    <property type="match status" value="1"/>
</dbReference>
<evidence type="ECO:0000256" key="4">
    <source>
        <dbReference type="ARBA" id="ARBA00022741"/>
    </source>
</evidence>
<name>A0AAV8UN53_9RHOD</name>
<dbReference type="GO" id="GO:1902969">
    <property type="term" value="P:mitotic DNA replication"/>
    <property type="evidence" value="ECO:0007669"/>
    <property type="project" value="TreeGrafter"/>
</dbReference>
<comment type="caution">
    <text evidence="15">The sequence shown here is derived from an EMBL/GenBank/DDBJ whole genome shotgun (WGS) entry which is preliminary data.</text>
</comment>
<keyword evidence="8 11" id="KW-0238">DNA-binding</keyword>
<comment type="function">
    <text evidence="12">Acts as component of the MCM2-7 complex (MCM complex) which is the replicative helicase essential for 'once per cell cycle' DNA replication initiation and elongation in eukaryotic cells. The active ATPase sites in the MCM2-7 ring are formed through the interaction surfaces of two neighboring subunits such that a critical structure of a conserved arginine finger motif is provided in trans relative to the ATP-binding site of the Walker A box of the adjacent subunit. The six ATPase active sites, however, are likely to contribute differentially to the complex helicase activity.</text>
</comment>
<dbReference type="Gene3D" id="3.30.1640.10">
    <property type="entry name" value="mini-chromosome maintenance (MCM) complex, chain A, domain 1"/>
    <property type="match status" value="1"/>
</dbReference>
<dbReference type="AlphaFoldDB" id="A0AAV8UN53"/>
<dbReference type="Pfam" id="PF17207">
    <property type="entry name" value="MCM_OB"/>
    <property type="match status" value="1"/>
</dbReference>